<dbReference type="AlphaFoldDB" id="A0AAD2WW89"/>
<sequence>MRETETHDHQALIQKLLVSIHYLTLFRDEIILVEKTPSLLGKHFSIAIVQNELGEILSKIEALSKQKKLIRSIYWYDESSFKVMNKALAIVEEWIKGLDNLLEFCQSQTVFQAILGDERAHVFGILIDVYTSLNIINTSLKEENSRPVSLSDLALGLKDED</sequence>
<reference evidence="1 2" key="1">
    <citation type="submission" date="2012-07" db="EMBL/GenBank/DDBJ databases">
        <authorList>
            <person name="Moroni P."/>
            <person name="Richards V.P."/>
            <person name="Durkin S.A.S."/>
            <person name="Kim M."/>
            <person name="Pavinski Bitar P.D."/>
            <person name="Stanhope M.J."/>
            <person name="Town C.D."/>
            <person name="Zadoks R.N."/>
            <person name="Venter J.C."/>
        </authorList>
    </citation>
    <scope>NUCLEOTIDE SEQUENCE [LARGE SCALE GENOMIC DNA]</scope>
    <source>
        <strain evidence="1 2">MRI Z1-216</strain>
    </source>
</reference>
<dbReference type="RefSeq" id="WP_001209321.1">
    <property type="nucleotide sequence ID" value="NZ_ALSF01000066.1"/>
</dbReference>
<proteinExistence type="predicted"/>
<name>A0AAD2WW89_STRAG</name>
<dbReference type="GeneID" id="66886083"/>
<dbReference type="Proteomes" id="UP000015176">
    <property type="component" value="Unassembled WGS sequence"/>
</dbReference>
<dbReference type="EMBL" id="ALSF01000066">
    <property type="protein sequence ID" value="EPU39235.1"/>
    <property type="molecule type" value="Genomic_DNA"/>
</dbReference>
<organism evidence="1 2">
    <name type="scientific">Streptococcus agalactiae MRI Z1-216</name>
    <dbReference type="NCBI Taxonomy" id="1154879"/>
    <lineage>
        <taxon>Bacteria</taxon>
        <taxon>Bacillati</taxon>
        <taxon>Bacillota</taxon>
        <taxon>Bacilli</taxon>
        <taxon>Lactobacillales</taxon>
        <taxon>Streptococcaceae</taxon>
        <taxon>Streptococcus</taxon>
    </lineage>
</organism>
<evidence type="ECO:0000313" key="2">
    <source>
        <dbReference type="Proteomes" id="UP000015176"/>
    </source>
</evidence>
<evidence type="ECO:0000313" key="1">
    <source>
        <dbReference type="EMBL" id="EPU39235.1"/>
    </source>
</evidence>
<gene>
    <name evidence="1" type="ORF">SAG0164_04745</name>
</gene>
<accession>A0AAD2WW89</accession>
<comment type="caution">
    <text evidence="1">The sequence shown here is derived from an EMBL/GenBank/DDBJ whole genome shotgun (WGS) entry which is preliminary data.</text>
</comment>
<protein>
    <submittedName>
        <fullName evidence="1">Uncharacterized protein</fullName>
    </submittedName>
</protein>